<evidence type="ECO:0000313" key="2">
    <source>
        <dbReference type="Proteomes" id="UP001161406"/>
    </source>
</evidence>
<sequence>MLQVEDLPAGPEQTFLTVGKFRSILAQVDRKVRLSADARLTFEVSRPGEAMQVFDVAGIAVDGEATVLSLEPRPAICKPRHRAAAEAARQASCCSPKTSGQCCA</sequence>
<accession>A0ABQ5U7R7</accession>
<dbReference type="Proteomes" id="UP001161406">
    <property type="component" value="Unassembled WGS sequence"/>
</dbReference>
<evidence type="ECO:0000313" key="1">
    <source>
        <dbReference type="EMBL" id="GLQ08152.1"/>
    </source>
</evidence>
<name>A0ABQ5U7R7_9HYPH</name>
<reference evidence="1" key="1">
    <citation type="journal article" date="2014" name="Int. J. Syst. Evol. Microbiol.">
        <title>Complete genome of a new Firmicutes species belonging to the dominant human colonic microbiota ('Ruminococcus bicirculans') reveals two chromosomes and a selective capacity to utilize plant glucans.</title>
        <authorList>
            <consortium name="NISC Comparative Sequencing Program"/>
            <person name="Wegmann U."/>
            <person name="Louis P."/>
            <person name="Goesmann A."/>
            <person name="Henrissat B."/>
            <person name="Duncan S.H."/>
            <person name="Flint H.J."/>
        </authorList>
    </citation>
    <scope>NUCLEOTIDE SEQUENCE</scope>
    <source>
        <strain evidence="1">NBRC 103855</strain>
    </source>
</reference>
<evidence type="ECO:0008006" key="3">
    <source>
        <dbReference type="Google" id="ProtNLM"/>
    </source>
</evidence>
<organism evidence="1 2">
    <name type="scientific">Devosia yakushimensis</name>
    <dbReference type="NCBI Taxonomy" id="470028"/>
    <lineage>
        <taxon>Bacteria</taxon>
        <taxon>Pseudomonadati</taxon>
        <taxon>Pseudomonadota</taxon>
        <taxon>Alphaproteobacteria</taxon>
        <taxon>Hyphomicrobiales</taxon>
        <taxon>Devosiaceae</taxon>
        <taxon>Devosia</taxon>
    </lineage>
</organism>
<comment type="caution">
    <text evidence="1">The sequence shown here is derived from an EMBL/GenBank/DDBJ whole genome shotgun (WGS) entry which is preliminary data.</text>
</comment>
<dbReference type="EMBL" id="BSNG01000001">
    <property type="protein sequence ID" value="GLQ08152.1"/>
    <property type="molecule type" value="Genomic_DNA"/>
</dbReference>
<protein>
    <recommendedName>
        <fullName evidence="3">Fibronectin type III-like domain-containing protein</fullName>
    </recommendedName>
</protein>
<proteinExistence type="predicted"/>
<keyword evidence="2" id="KW-1185">Reference proteome</keyword>
<gene>
    <name evidence="1" type="ORF">GCM10007913_00840</name>
</gene>
<reference evidence="1" key="2">
    <citation type="submission" date="2023-01" db="EMBL/GenBank/DDBJ databases">
        <title>Draft genome sequence of Devosia yakushimensis strain NBRC 103855.</title>
        <authorList>
            <person name="Sun Q."/>
            <person name="Mori K."/>
        </authorList>
    </citation>
    <scope>NUCLEOTIDE SEQUENCE</scope>
    <source>
        <strain evidence="1">NBRC 103855</strain>
    </source>
</reference>